<comment type="caution">
    <text evidence="2">The sequence shown here is derived from an EMBL/GenBank/DDBJ whole genome shotgun (WGS) entry which is preliminary data.</text>
</comment>
<proteinExistence type="predicted"/>
<sequence length="184" mass="20645">MSAQSPFILPLSGLGQGIYRYDLVIDEAFIATFPDAPVQHADVALELTVDRQQRQLILDFDFSGSVRTDCDRCLANVDFPVSGQNQLIVKFNTEAENMEEEGELLYLHPDTSLFNVAPYAYEMVILALPMIRTFECREGEPPYPCDEEMLDRIDASVDTVSDTAAESDDDDDKPSPWDALKDLK</sequence>
<dbReference type="RefSeq" id="WP_147932226.1">
    <property type="nucleotide sequence ID" value="NZ_VOXD01000035.1"/>
</dbReference>
<dbReference type="AlphaFoldDB" id="A0A5C7F9V7"/>
<protein>
    <submittedName>
        <fullName evidence="2">DUF177 domain-containing protein</fullName>
    </submittedName>
</protein>
<dbReference type="InterPro" id="IPR003772">
    <property type="entry name" value="YceD"/>
</dbReference>
<gene>
    <name evidence="2" type="ORF">FUA23_18345</name>
</gene>
<reference evidence="2 3" key="1">
    <citation type="submission" date="2019-08" db="EMBL/GenBank/DDBJ databases">
        <title>Lewinella sp. strain SSH13 Genome sequencing and assembly.</title>
        <authorList>
            <person name="Kim I."/>
        </authorList>
    </citation>
    <scope>NUCLEOTIDE SEQUENCE [LARGE SCALE GENOMIC DNA]</scope>
    <source>
        <strain evidence="2 3">SSH13</strain>
    </source>
</reference>
<name>A0A5C7F9V7_9BACT</name>
<accession>A0A5C7F9V7</accession>
<dbReference type="Pfam" id="PF02620">
    <property type="entry name" value="YceD"/>
    <property type="match status" value="1"/>
</dbReference>
<dbReference type="EMBL" id="VOXD01000035">
    <property type="protein sequence ID" value="TXF87551.1"/>
    <property type="molecule type" value="Genomic_DNA"/>
</dbReference>
<feature type="region of interest" description="Disordered" evidence="1">
    <location>
        <begin position="157"/>
        <end position="184"/>
    </location>
</feature>
<dbReference type="Proteomes" id="UP000321907">
    <property type="component" value="Unassembled WGS sequence"/>
</dbReference>
<feature type="compositionally biased region" description="Basic and acidic residues" evidence="1">
    <location>
        <begin position="173"/>
        <end position="184"/>
    </location>
</feature>
<dbReference type="OrthoDB" id="1524821at2"/>
<evidence type="ECO:0000313" key="2">
    <source>
        <dbReference type="EMBL" id="TXF87551.1"/>
    </source>
</evidence>
<evidence type="ECO:0000313" key="3">
    <source>
        <dbReference type="Proteomes" id="UP000321907"/>
    </source>
</evidence>
<organism evidence="2 3">
    <name type="scientific">Neolewinella aurantiaca</name>
    <dbReference type="NCBI Taxonomy" id="2602767"/>
    <lineage>
        <taxon>Bacteria</taxon>
        <taxon>Pseudomonadati</taxon>
        <taxon>Bacteroidota</taxon>
        <taxon>Saprospiria</taxon>
        <taxon>Saprospirales</taxon>
        <taxon>Lewinellaceae</taxon>
        <taxon>Neolewinella</taxon>
    </lineage>
</organism>
<evidence type="ECO:0000256" key="1">
    <source>
        <dbReference type="SAM" id="MobiDB-lite"/>
    </source>
</evidence>
<keyword evidence="3" id="KW-1185">Reference proteome</keyword>